<keyword evidence="1" id="KW-0812">Transmembrane</keyword>
<protein>
    <submittedName>
        <fullName evidence="2">Putative envelope protein</fullName>
    </submittedName>
</protein>
<feature type="transmembrane region" description="Helical" evidence="1">
    <location>
        <begin position="451"/>
        <end position="475"/>
    </location>
</feature>
<keyword evidence="1" id="KW-1133">Transmembrane helix</keyword>
<proteinExistence type="predicted"/>
<dbReference type="Pfam" id="PF07253">
    <property type="entry name" value="Gypsy"/>
    <property type="match status" value="1"/>
</dbReference>
<evidence type="ECO:0000313" key="2">
    <source>
        <dbReference type="EMBL" id="QPF16708.1"/>
    </source>
</evidence>
<name>A0A7S8ZXH6_9VIRU</name>
<keyword evidence="2" id="KW-0946">Virion</keyword>
<keyword evidence="1" id="KW-0472">Membrane</keyword>
<reference evidence="2" key="1">
    <citation type="submission" date="2020-08" db="EMBL/GenBank/DDBJ databases">
        <title>Metaviromic analysis of adult Aedes aegypti mosquitoes from Tocantins state, Brazil: a pilot study.</title>
        <authorList>
            <person name="Neto O.F.A."/>
            <person name="Duarte M.A."/>
            <person name="Campos F.S."/>
            <person name="da Silva L.A."/>
            <person name="Alves G.B."/>
            <person name="Silva A.B."/>
            <person name="Silva T.P."/>
            <person name="Marinho N.C."/>
            <person name="Gross C.L."/>
            <person name="Melo F.L."/>
            <person name="Ardisson-Araujo D.M.P."/>
            <person name="Ribeiro B.M."/>
            <person name="Aguiar R.W.S."/>
        </authorList>
    </citation>
    <scope>NUCLEOTIDE SEQUENCE</scope>
    <source>
        <strain evidence="2">AaTV1/BR_TO</strain>
    </source>
</reference>
<organism evidence="2">
    <name type="scientific">Aedes aegypti To virus 1</name>
    <dbReference type="NCBI Taxonomy" id="2789885"/>
    <lineage>
        <taxon>Viruses</taxon>
        <taxon>Riboviria</taxon>
    </lineage>
</organism>
<dbReference type="GO" id="GO:0019031">
    <property type="term" value="C:viral envelope"/>
    <property type="evidence" value="ECO:0007669"/>
    <property type="project" value="UniProtKB-KW"/>
</dbReference>
<sequence length="532" mass="61044">MTITQFVLLVLCVISNVHPQSLNIRNLYNEPLLLLKFKDCRIQKSFIKIVHPINLTSIETEVIRIVKLASQLDQSLQISQLTIQKSRMLINNLRQLKPIHHRRVRRWDTIGKAWKWLAGTPDADDLRIINSTINQLITQSNNQVIINQMITKRISGMTSVVNELINKHNMENRIILKEYDALTLILYIDSMNHIIEEIQDTVLRTKIMLPNNKLLTLKEITLVESLLVEQGINVRFPEEALEYATPKVAIREDCLLYILQIPKLYDQNAEVIEIIPLTTNNYIIPEAPKYVIKMQNSWFLTHYPEKTIQKESDLSTMNDDCIHAILKGAVSHCKTIENHDITIKQVSRNKILINNSKQSYIGSNCGPHNRSLTGNYLITFHNCTVVINNKVYAPEEVIDNITYDFQGAFPNLKINWSFTEHYNISTLKNSTEFNREHMELMKLEQSQHKSWIITLAGGLSTTTLTIIGIFLYVCLRRRKLIIKIKNPGRINQKLEDDLSLPPRGVTVDTPPVPAANPIAQHATGCIVSTLRT</sequence>
<accession>A0A7S8ZXH6</accession>
<dbReference type="EMBL" id="MT913595">
    <property type="protein sequence ID" value="QPF16708.1"/>
    <property type="molecule type" value="Genomic_RNA"/>
</dbReference>
<dbReference type="InterPro" id="IPR009882">
    <property type="entry name" value="Gypsy"/>
</dbReference>
<evidence type="ECO:0000256" key="1">
    <source>
        <dbReference type="SAM" id="Phobius"/>
    </source>
</evidence>
<keyword evidence="2" id="KW-0261">Viral envelope protein</keyword>